<keyword evidence="2" id="KW-1185">Reference proteome</keyword>
<accession>A0A8K0GHG5</accession>
<sequence length="136" mass="15298">MSPTLSKVLEKSVENQIQVHLQECSTLAEKHSGFKLSFATFSKSYLSQEVQEVVLSDNSSSYIEVINGSTLGPILFVIYTSSSAEYLTYCNYHSYADATQIYISFNPQERATTCTELNHDQPALYLTSKRHLITLN</sequence>
<name>A0A8K0GHG5_IGNLU</name>
<organism evidence="1 2">
    <name type="scientific">Ignelater luminosus</name>
    <name type="common">Cucubano</name>
    <name type="synonym">Pyrophorus luminosus</name>
    <dbReference type="NCBI Taxonomy" id="2038154"/>
    <lineage>
        <taxon>Eukaryota</taxon>
        <taxon>Metazoa</taxon>
        <taxon>Ecdysozoa</taxon>
        <taxon>Arthropoda</taxon>
        <taxon>Hexapoda</taxon>
        <taxon>Insecta</taxon>
        <taxon>Pterygota</taxon>
        <taxon>Neoptera</taxon>
        <taxon>Endopterygota</taxon>
        <taxon>Coleoptera</taxon>
        <taxon>Polyphaga</taxon>
        <taxon>Elateriformia</taxon>
        <taxon>Elateroidea</taxon>
        <taxon>Elateridae</taxon>
        <taxon>Agrypninae</taxon>
        <taxon>Pyrophorini</taxon>
        <taxon>Ignelater</taxon>
    </lineage>
</organism>
<gene>
    <name evidence="1" type="ORF">ILUMI_01425</name>
</gene>
<dbReference type="EMBL" id="VTPC01000683">
    <property type="protein sequence ID" value="KAF2904755.1"/>
    <property type="molecule type" value="Genomic_DNA"/>
</dbReference>
<reference evidence="1" key="1">
    <citation type="submission" date="2019-08" db="EMBL/GenBank/DDBJ databases">
        <title>The genome of the North American firefly Photinus pyralis.</title>
        <authorList>
            <consortium name="Photinus pyralis genome working group"/>
            <person name="Fallon T.R."/>
            <person name="Sander Lower S.E."/>
            <person name="Weng J.-K."/>
        </authorList>
    </citation>
    <scope>NUCLEOTIDE SEQUENCE</scope>
    <source>
        <strain evidence="1">TRF0915ILg1</strain>
        <tissue evidence="1">Whole body</tissue>
    </source>
</reference>
<proteinExistence type="predicted"/>
<dbReference type="Proteomes" id="UP000801492">
    <property type="component" value="Unassembled WGS sequence"/>
</dbReference>
<protein>
    <submittedName>
        <fullName evidence="1">Uncharacterized protein</fullName>
    </submittedName>
</protein>
<dbReference type="OrthoDB" id="6776488at2759"/>
<evidence type="ECO:0000313" key="2">
    <source>
        <dbReference type="Proteomes" id="UP000801492"/>
    </source>
</evidence>
<evidence type="ECO:0000313" key="1">
    <source>
        <dbReference type="EMBL" id="KAF2904755.1"/>
    </source>
</evidence>
<comment type="caution">
    <text evidence="1">The sequence shown here is derived from an EMBL/GenBank/DDBJ whole genome shotgun (WGS) entry which is preliminary data.</text>
</comment>
<dbReference type="AlphaFoldDB" id="A0A8K0GHG5"/>